<evidence type="ECO:0008006" key="3">
    <source>
        <dbReference type="Google" id="ProtNLM"/>
    </source>
</evidence>
<accession>I4B108</accession>
<dbReference type="HOGENOM" id="CLU_767142_0_0_12"/>
<dbReference type="InterPro" id="IPR029044">
    <property type="entry name" value="Nucleotide-diphossugar_trans"/>
</dbReference>
<dbReference type="Pfam" id="PF13704">
    <property type="entry name" value="Glyco_tranf_2_4"/>
    <property type="match status" value="1"/>
</dbReference>
<name>I4B108_TURPD</name>
<dbReference type="AlphaFoldDB" id="I4B108"/>
<gene>
    <name evidence="1" type="ordered locus">Turpa_0305</name>
</gene>
<dbReference type="PATRIC" id="fig|869212.3.peg.268"/>
<proteinExistence type="predicted"/>
<dbReference type="STRING" id="869212.Turpa_0305"/>
<organism evidence="1 2">
    <name type="scientific">Turneriella parva (strain ATCC BAA-1111 / DSM 21527 / NCTC 11395 / H)</name>
    <name type="common">Leptospira parva</name>
    <dbReference type="NCBI Taxonomy" id="869212"/>
    <lineage>
        <taxon>Bacteria</taxon>
        <taxon>Pseudomonadati</taxon>
        <taxon>Spirochaetota</taxon>
        <taxon>Spirochaetia</taxon>
        <taxon>Leptospirales</taxon>
        <taxon>Leptospiraceae</taxon>
        <taxon>Turneriella</taxon>
    </lineage>
</organism>
<evidence type="ECO:0000313" key="2">
    <source>
        <dbReference type="Proteomes" id="UP000006048"/>
    </source>
</evidence>
<dbReference type="Gene3D" id="3.90.550.10">
    <property type="entry name" value="Spore Coat Polysaccharide Biosynthesis Protein SpsA, Chain A"/>
    <property type="match status" value="1"/>
</dbReference>
<sequence length="361" mass="41019">MTEVSKRKSPSAGQQCRIAAVAMVKNEEDIIELFIRHTLSFCDRLYICNHNSADRTVEIIHALAGEGFDIRLTHSTAAGYPQEQITHGLITHAIAEGAEWILPLDADEFPVSETGSLRDAILSLDPAVEWRYAWRNYFFSSEAKLKDKNFFKRFDIYGDSMFGKCLFHSKLYSSHYCRITKGNHFLKYAGRRSIPQVNLVPGVKLAHFPAPTFGKLVWKNINFGIIASNRGFDEIAQSGWMHLDVKNISELYASGSKFSKGSPRIAPITTKYTTRRFASDERYVIAQLAGSYREYHERATRAGFNRFRGLDKYRELLRYGFVATLSTIWNVLTRAGRKHKSAHGQQLTSGMGGFYINFTDI</sequence>
<reference evidence="1 2" key="1">
    <citation type="submission" date="2012-06" db="EMBL/GenBank/DDBJ databases">
        <title>The complete chromosome of genome of Turneriella parva DSM 21527.</title>
        <authorList>
            <consortium name="US DOE Joint Genome Institute (JGI-PGF)"/>
            <person name="Lucas S."/>
            <person name="Han J."/>
            <person name="Lapidus A."/>
            <person name="Bruce D."/>
            <person name="Goodwin L."/>
            <person name="Pitluck S."/>
            <person name="Peters L."/>
            <person name="Kyrpides N."/>
            <person name="Mavromatis K."/>
            <person name="Ivanova N."/>
            <person name="Mikhailova N."/>
            <person name="Chertkov O."/>
            <person name="Detter J.C."/>
            <person name="Tapia R."/>
            <person name="Han C."/>
            <person name="Land M."/>
            <person name="Hauser L."/>
            <person name="Markowitz V."/>
            <person name="Cheng J.-F."/>
            <person name="Hugenholtz P."/>
            <person name="Woyke T."/>
            <person name="Wu D."/>
            <person name="Gronow S."/>
            <person name="Wellnitz S."/>
            <person name="Brambilla E."/>
            <person name="Klenk H.-P."/>
            <person name="Eisen J.A."/>
        </authorList>
    </citation>
    <scope>NUCLEOTIDE SEQUENCE [LARGE SCALE GENOMIC DNA]</scope>
    <source>
        <strain evidence="2">ATCC BAA-1111 / DSM 21527 / NCTC 11395 / H</strain>
    </source>
</reference>
<dbReference type="EMBL" id="CP002959">
    <property type="protein sequence ID" value="AFM10965.1"/>
    <property type="molecule type" value="Genomic_DNA"/>
</dbReference>
<keyword evidence="2" id="KW-1185">Reference proteome</keyword>
<evidence type="ECO:0000313" key="1">
    <source>
        <dbReference type="EMBL" id="AFM10965.1"/>
    </source>
</evidence>
<protein>
    <recommendedName>
        <fullName evidence="3">Glycosyl transferase family 2</fullName>
    </recommendedName>
</protein>
<dbReference type="SUPFAM" id="SSF53448">
    <property type="entry name" value="Nucleotide-diphospho-sugar transferases"/>
    <property type="match status" value="1"/>
</dbReference>
<dbReference type="Proteomes" id="UP000006048">
    <property type="component" value="Chromosome"/>
</dbReference>
<dbReference type="KEGG" id="tpx:Turpa_0305"/>